<accession>A0A5J6MXU7</accession>
<dbReference type="Gene3D" id="2.120.10.30">
    <property type="entry name" value="TolB, C-terminal domain"/>
    <property type="match status" value="1"/>
</dbReference>
<dbReference type="InterPro" id="IPR011659">
    <property type="entry name" value="WD40"/>
</dbReference>
<dbReference type="OrthoDB" id="9802240at2"/>
<feature type="domain" description="Peptidase S9 prolyl oligopeptidase catalytic" evidence="3">
    <location>
        <begin position="461"/>
        <end position="659"/>
    </location>
</feature>
<dbReference type="InterPro" id="IPR001375">
    <property type="entry name" value="Peptidase_S9_cat"/>
</dbReference>
<reference evidence="4 5" key="1">
    <citation type="submission" date="2019-08" db="EMBL/GenBank/DDBJ databases">
        <title>Hyperibacter terrae gen. nov., sp. nov. and Hyperibacter viscosus sp. nov., two new members in the family Rhodospirillaceae isolated from the rhizosphere of Hypericum perforatum.</title>
        <authorList>
            <person name="Noviana Z."/>
        </authorList>
    </citation>
    <scope>NUCLEOTIDE SEQUENCE [LARGE SCALE GENOMIC DNA]</scope>
    <source>
        <strain evidence="4 5">R5959</strain>
    </source>
</reference>
<gene>
    <name evidence="4" type="ORF">FRZ61_18760</name>
</gene>
<name>A0A5J6MXU7_9PROT</name>
<dbReference type="Gene3D" id="3.40.50.1820">
    <property type="entry name" value="alpha/beta hydrolase"/>
    <property type="match status" value="1"/>
</dbReference>
<keyword evidence="2" id="KW-0720">Serine protease</keyword>
<dbReference type="PANTHER" id="PTHR42776:SF27">
    <property type="entry name" value="DIPEPTIDYL PEPTIDASE FAMILY MEMBER 6"/>
    <property type="match status" value="1"/>
</dbReference>
<organism evidence="4 5">
    <name type="scientific">Hypericibacter adhaerens</name>
    <dbReference type="NCBI Taxonomy" id="2602016"/>
    <lineage>
        <taxon>Bacteria</taxon>
        <taxon>Pseudomonadati</taxon>
        <taxon>Pseudomonadota</taxon>
        <taxon>Alphaproteobacteria</taxon>
        <taxon>Rhodospirillales</taxon>
        <taxon>Dongiaceae</taxon>
        <taxon>Hypericibacter</taxon>
    </lineage>
</organism>
<dbReference type="SUPFAM" id="SSF82171">
    <property type="entry name" value="DPP6 N-terminal domain-like"/>
    <property type="match status" value="1"/>
</dbReference>
<dbReference type="GO" id="GO:0006508">
    <property type="term" value="P:proteolysis"/>
    <property type="evidence" value="ECO:0007669"/>
    <property type="project" value="InterPro"/>
</dbReference>
<evidence type="ECO:0000256" key="2">
    <source>
        <dbReference type="ARBA" id="ARBA00022825"/>
    </source>
</evidence>
<dbReference type="GO" id="GO:0004252">
    <property type="term" value="F:serine-type endopeptidase activity"/>
    <property type="evidence" value="ECO:0007669"/>
    <property type="project" value="TreeGrafter"/>
</dbReference>
<dbReference type="RefSeq" id="WP_151116887.1">
    <property type="nucleotide sequence ID" value="NZ_CP042582.1"/>
</dbReference>
<evidence type="ECO:0000256" key="1">
    <source>
        <dbReference type="ARBA" id="ARBA00022801"/>
    </source>
</evidence>
<dbReference type="EMBL" id="CP042582">
    <property type="protein sequence ID" value="QEX21947.1"/>
    <property type="molecule type" value="Genomic_DNA"/>
</dbReference>
<dbReference type="AlphaFoldDB" id="A0A5J6MXU7"/>
<proteinExistence type="predicted"/>
<keyword evidence="5" id="KW-1185">Reference proteome</keyword>
<dbReference type="InterPro" id="IPR011042">
    <property type="entry name" value="6-blade_b-propeller_TolB-like"/>
</dbReference>
<dbReference type="KEGG" id="hadh:FRZ61_18760"/>
<dbReference type="SUPFAM" id="SSF53474">
    <property type="entry name" value="alpha/beta-Hydrolases"/>
    <property type="match status" value="1"/>
</dbReference>
<evidence type="ECO:0000259" key="3">
    <source>
        <dbReference type="Pfam" id="PF00326"/>
    </source>
</evidence>
<dbReference type="Pfam" id="PF07676">
    <property type="entry name" value="PD40"/>
    <property type="match status" value="1"/>
</dbReference>
<dbReference type="Proteomes" id="UP000325797">
    <property type="component" value="Chromosome"/>
</dbReference>
<keyword evidence="1" id="KW-0378">Hydrolase</keyword>
<evidence type="ECO:0000313" key="4">
    <source>
        <dbReference type="EMBL" id="QEX21947.1"/>
    </source>
</evidence>
<dbReference type="Pfam" id="PF00326">
    <property type="entry name" value="Peptidase_S9"/>
    <property type="match status" value="1"/>
</dbReference>
<sequence length="661" mass="71357">MQTDLRHTELFKRIQKADADWLLGADRPPDLYDIALSPDGRTIAGSGIVATALEGTLPQRIFLVDVASGELRAVSPGPSTDLAPKWSPDGRRLAYLSDREEPGITGLCLLDLATKAETWVPIGDLWVEYAHWSPDGSAILIGAAARGVDLSGFLGGYTFQTADPALPDWTPQVDIGVDDSQWRSLWLYELASGSLRRLTGPGLNPWEACWAGAKAVACIASNNPHENDWYRADVRLIDIASGRVRTVHRPKDQIGWLSASPSGTQLAVVSSFSSDRQSTTGELTLIAVADGATRRADTNGADITFTAWQSETEILVAGIRSLETVLALCDARTARSKELWSNTATTLGGERYFPFASPATTPGECAVTLEGFFTPQTIAVFRGGEMKTVASLGPKGAAATLAALGRAEPYKWKAKDGWEIEGWLLRPTGDKGPRAVIVDVHGGPVWSWRPTSAGRSSLYVTLLQDGYAIFQPNPRGSTGRGLDFCRAVAGDMGGGDAQDILSGLDRMVAEGIADPKRIGVTGVSYGGIMAAWIITQDTRFAASVVVSPVTDYVSEQLTSHIPGFCENFLLDNYKNPGGEYFKRSAIMFADRVKTPTLNICGALDRNCPAVQAIEFHRALLQHGVKSVLVHYPKEGHWVQHHPAIADYGARVVSWFQEHMPA</sequence>
<dbReference type="InterPro" id="IPR029058">
    <property type="entry name" value="AB_hydrolase_fold"/>
</dbReference>
<keyword evidence="2" id="KW-0645">Protease</keyword>
<protein>
    <recommendedName>
        <fullName evidence="3">Peptidase S9 prolyl oligopeptidase catalytic domain-containing protein</fullName>
    </recommendedName>
</protein>
<dbReference type="PANTHER" id="PTHR42776">
    <property type="entry name" value="SERINE PEPTIDASE S9 FAMILY MEMBER"/>
    <property type="match status" value="1"/>
</dbReference>
<evidence type="ECO:0000313" key="5">
    <source>
        <dbReference type="Proteomes" id="UP000325797"/>
    </source>
</evidence>